<evidence type="ECO:0000313" key="3">
    <source>
        <dbReference type="Proteomes" id="UP001595715"/>
    </source>
</evidence>
<dbReference type="SUPFAM" id="SSF47336">
    <property type="entry name" value="ACP-like"/>
    <property type="match status" value="1"/>
</dbReference>
<reference evidence="3" key="1">
    <citation type="journal article" date="2019" name="Int. J. Syst. Evol. Microbiol.">
        <title>The Global Catalogue of Microorganisms (GCM) 10K type strain sequencing project: providing services to taxonomists for standard genome sequencing and annotation.</title>
        <authorList>
            <consortium name="The Broad Institute Genomics Platform"/>
            <consortium name="The Broad Institute Genome Sequencing Center for Infectious Disease"/>
            <person name="Wu L."/>
            <person name="Ma J."/>
        </authorList>
    </citation>
    <scope>NUCLEOTIDE SEQUENCE [LARGE SCALE GENOMIC DNA]</scope>
    <source>
        <strain evidence="3">IBRC-M 10987</strain>
    </source>
</reference>
<dbReference type="InterPro" id="IPR036736">
    <property type="entry name" value="ACP-like_sf"/>
</dbReference>
<feature type="domain" description="Carrier" evidence="1">
    <location>
        <begin position="5"/>
        <end position="83"/>
    </location>
</feature>
<keyword evidence="3" id="KW-1185">Reference proteome</keyword>
<proteinExistence type="predicted"/>
<organism evidence="2 3">
    <name type="scientific">Paenibacillus xanthanilyticus</name>
    <dbReference type="NCBI Taxonomy" id="1783531"/>
    <lineage>
        <taxon>Bacteria</taxon>
        <taxon>Bacillati</taxon>
        <taxon>Bacillota</taxon>
        <taxon>Bacilli</taxon>
        <taxon>Bacillales</taxon>
        <taxon>Paenibacillaceae</taxon>
        <taxon>Paenibacillus</taxon>
    </lineage>
</organism>
<protein>
    <submittedName>
        <fullName evidence="2">Acyl carrier protein</fullName>
    </submittedName>
</protein>
<dbReference type="EMBL" id="JBHSAM010000034">
    <property type="protein sequence ID" value="MFC4102639.1"/>
    <property type="molecule type" value="Genomic_DNA"/>
</dbReference>
<comment type="caution">
    <text evidence="2">The sequence shown here is derived from an EMBL/GenBank/DDBJ whole genome shotgun (WGS) entry which is preliminary data.</text>
</comment>
<dbReference type="Pfam" id="PF00550">
    <property type="entry name" value="PP-binding"/>
    <property type="match status" value="1"/>
</dbReference>
<gene>
    <name evidence="2" type="ORF">ACFOZ8_23740</name>
</gene>
<dbReference type="InterPro" id="IPR009081">
    <property type="entry name" value="PP-bd_ACP"/>
</dbReference>
<evidence type="ECO:0000313" key="2">
    <source>
        <dbReference type="EMBL" id="MFC4102639.1"/>
    </source>
</evidence>
<evidence type="ECO:0000259" key="1">
    <source>
        <dbReference type="PROSITE" id="PS50075"/>
    </source>
</evidence>
<sequence length="86" mass="9826">MMMNASEKALFEVVQQAVVDVLKRKVELDEHTNLSHEGLDSITTVRLLVELEKKLNIQFQEEHLSLDNFASIRSIMNTLDHYGVTA</sequence>
<accession>A0ABV8K9E0</accession>
<name>A0ABV8K9E0_9BACL</name>
<dbReference type="PROSITE" id="PS50075">
    <property type="entry name" value="CARRIER"/>
    <property type="match status" value="1"/>
</dbReference>
<dbReference type="RefSeq" id="WP_377721257.1">
    <property type="nucleotide sequence ID" value="NZ_JBHSAM010000034.1"/>
</dbReference>
<dbReference type="Proteomes" id="UP001595715">
    <property type="component" value="Unassembled WGS sequence"/>
</dbReference>
<dbReference type="Gene3D" id="1.10.1200.10">
    <property type="entry name" value="ACP-like"/>
    <property type="match status" value="1"/>
</dbReference>